<name>A0ACC2I702_9PEZI</name>
<organism evidence="1 2">
    <name type="scientific">Nemania bipapillata</name>
    <dbReference type="NCBI Taxonomy" id="110536"/>
    <lineage>
        <taxon>Eukaryota</taxon>
        <taxon>Fungi</taxon>
        <taxon>Dikarya</taxon>
        <taxon>Ascomycota</taxon>
        <taxon>Pezizomycotina</taxon>
        <taxon>Sordariomycetes</taxon>
        <taxon>Xylariomycetidae</taxon>
        <taxon>Xylariales</taxon>
        <taxon>Xylariaceae</taxon>
        <taxon>Nemania</taxon>
    </lineage>
</organism>
<accession>A0ACC2I702</accession>
<keyword evidence="2" id="KW-1185">Reference proteome</keyword>
<evidence type="ECO:0000313" key="1">
    <source>
        <dbReference type="EMBL" id="KAJ8110969.1"/>
    </source>
</evidence>
<comment type="caution">
    <text evidence="1">The sequence shown here is derived from an EMBL/GenBank/DDBJ whole genome shotgun (WGS) entry which is preliminary data.</text>
</comment>
<proteinExistence type="predicted"/>
<sequence length="457" mass="49950">MRRAVRDFGRNMVFEAKHEISAHLQPQDIDEIAAVIFEKCSDEFLDKALEKRLTTIDARSLINALARAERLGYENSDILDDRQAKTAPAAQMQSPGFVSANLIASTQSQPPPPTLGRGSLPSQTQPPQYGPPATDLQCRLCWRKFQTTKPYEYHVQKQLCMKTGTDAHKYQHWCDECGAGFTTKVGQQYPYSTPVRPHSTSIETPGSYQDNPYAHLTLQQKAELDEELRLAEASYGPRFREAEGMADPVARKAKLESLQNTFSTKQSIIRKKYGVRLRVRRTRAVIDEERSRMGLKHGLSSPGLTPEMPSAKRQRSDDANTTTDQDQPVYIARDPPAQPSVPPPANLLSVSEMNNEGLGGSTATAATTDPTASAVSVLSQPPPPSEQQPPSNSLSSLQRKGYRVSSHVGHAIQSTPAGPVTVPRSGSASTPVVLDESSDGSDTDEDIPATVPPKKAP</sequence>
<reference evidence="1" key="1">
    <citation type="submission" date="2022-11" db="EMBL/GenBank/DDBJ databases">
        <title>Genome Sequence of Nemania bipapillata.</title>
        <authorList>
            <person name="Buettner E."/>
        </authorList>
    </citation>
    <scope>NUCLEOTIDE SEQUENCE</scope>
    <source>
        <strain evidence="1">CP14</strain>
    </source>
</reference>
<dbReference type="Proteomes" id="UP001153334">
    <property type="component" value="Unassembled WGS sequence"/>
</dbReference>
<dbReference type="EMBL" id="JAPESX010001854">
    <property type="protein sequence ID" value="KAJ8110969.1"/>
    <property type="molecule type" value="Genomic_DNA"/>
</dbReference>
<gene>
    <name evidence="1" type="ORF">ONZ43_g5736</name>
</gene>
<evidence type="ECO:0000313" key="2">
    <source>
        <dbReference type="Proteomes" id="UP001153334"/>
    </source>
</evidence>
<protein>
    <submittedName>
        <fullName evidence="1">Uncharacterized protein</fullName>
    </submittedName>
</protein>